<evidence type="ECO:0000313" key="16">
    <source>
        <dbReference type="EMBL" id="OQD90843.1"/>
    </source>
</evidence>
<dbReference type="PANTHER" id="PTHR43452:SF30">
    <property type="entry name" value="PYRUVATE DECARBOXYLASE ISOZYME 1-RELATED"/>
    <property type="match status" value="1"/>
</dbReference>
<keyword evidence="9" id="KW-0786">Thiamine pyrophosphate</keyword>
<dbReference type="GO" id="GO:0005829">
    <property type="term" value="C:cytosol"/>
    <property type="evidence" value="ECO:0007669"/>
    <property type="project" value="TreeGrafter"/>
</dbReference>
<dbReference type="SUPFAM" id="SSF52518">
    <property type="entry name" value="Thiamin diphosphate-binding fold (THDP-binding)"/>
    <property type="match status" value="2"/>
</dbReference>
<dbReference type="InterPro" id="IPR000873">
    <property type="entry name" value="AMP-dep_synth/lig_dom"/>
</dbReference>
<evidence type="ECO:0000259" key="11">
    <source>
        <dbReference type="Pfam" id="PF00205"/>
    </source>
</evidence>
<dbReference type="STRING" id="416450.A0A1V6QNN8"/>
<evidence type="ECO:0000259" key="13">
    <source>
        <dbReference type="Pfam" id="PF02775"/>
    </source>
</evidence>
<evidence type="ECO:0000256" key="2">
    <source>
        <dbReference type="ARBA" id="ARBA00001964"/>
    </source>
</evidence>
<dbReference type="Gene3D" id="3.30.300.30">
    <property type="match status" value="1"/>
</dbReference>
<dbReference type="InterPro" id="IPR029061">
    <property type="entry name" value="THDP-binding"/>
</dbReference>
<evidence type="ECO:0000256" key="4">
    <source>
        <dbReference type="ARBA" id="ARBA00013202"/>
    </source>
</evidence>
<feature type="domain" description="AMP-binding enzyme C-terminal" evidence="15">
    <location>
        <begin position="1077"/>
        <end position="1161"/>
    </location>
</feature>
<name>A0A1V6QNN8_9EURO</name>
<dbReference type="Gene3D" id="3.40.50.1220">
    <property type="entry name" value="TPP-binding domain"/>
    <property type="match status" value="1"/>
</dbReference>
<dbReference type="InterPro" id="IPR012000">
    <property type="entry name" value="Thiamin_PyroP_enz_cen_dom"/>
</dbReference>
<keyword evidence="6" id="KW-0479">Metal-binding</keyword>
<dbReference type="InterPro" id="IPR042099">
    <property type="entry name" value="ANL_N_sf"/>
</dbReference>
<evidence type="ECO:0000256" key="9">
    <source>
        <dbReference type="ARBA" id="ARBA00023052"/>
    </source>
</evidence>
<dbReference type="AlphaFoldDB" id="A0A1V6QNN8"/>
<sequence>MTMEASRLQTIDIFEYLCIQIKAIGIRSIHGVPGDFNLVALDYVERCGLSWIGNCNELNSGYAADGYARVNGISALMTVMGVGELSALNAIAGAFAEYVPVIHIVAKPGTNAQMGRHCVHHTLGDGDFTVFEEMSRKVSCLVVNINNAQAAPSLIDEAIRTCWVQSRPVTIFIDCDMVQVPIDHHVLSNRPLLNRTMPSDHSHEHERLVDAIVNGIRCATNPVILVGGYGILHGAKKELDEFLRQLELPILAAASGLSIVDASLPYFSGLYVGSCSSPSVLNLMESVDLVISIGNIQSDLSTSGFRGVVDKTKLIEIERTKAKFKGEIFEGVCVNSILGALSAKLGRNLPPTTTTSMKTSVCVDISHQRQSFPTSDGKIQNRQLSTEHISRFSSGCELMSYLRRCASFIPSLWSQSFITEYVIKKQHPITHDWLWVNLSKWLKQGDIIFTETGTSSFGIWNTTLPADAIFIAQYLWSSIGYTIGACEGAALAARDSDKKHRRTILFIGDGSFQCGCQELSTIIRHGLNPIIFIICNNGYTVERLIHGQKQTYNDIQPWDHRLLPAVFGAAPATYETHRIETTEELEALWRRESFTDCSAMQKIFKTLDMDSHCALVTGPVDSPLWLTTTVADVVNDQATKFGLKDLAVFPWQGVRLSYSRLAERGRLVARALLYSGVKPFDCVAILAGNRFEYLELVVGGAMIGCSVLVLQTTYKPWELYNALEKTKCRALFIASIIGSRNMNEHIELLSSTATRSSLLGLDRVITFGKKPCVEQPIFNEDYEDFLSSAPETAESYGLYDAAAASVKPSDIASLQFTSGTTGAAKASMLTHINILNNARFVGQNLRLTPDDNICCPPPLFHCFGLVMGFLASLIHGCTIVFPSDHFDANLVLDSIVSEKCTAIYGVPTMFIAELEANQIQKRNIHSLRKGLAAGSTVALTLMNKLKEQLGIETMLIAYGMTETSPVTFMSSFEDPVEMRVRTVGRVMPYTTARIVNKAGQILGTKQRGELCSSGYALQRGYLDDEERTNDVMKKDENGVVWMHTGDEAMIDDLGYCHITGRIKDIIIRGGENIFPNEIEERLLAHPSIAEVCVIGTPDPKYGEVVGCFLKASEGSNCRPGLQEIQDWVMLTMGWSRTPQVVFWVGGDDGICLDFPKTGSGKHQKHLLRELAAGYCKSHSVGIRSEV</sequence>
<keyword evidence="7" id="KW-0210">Decarboxylase</keyword>
<evidence type="ECO:0000256" key="10">
    <source>
        <dbReference type="ARBA" id="ARBA00023239"/>
    </source>
</evidence>
<reference evidence="17" key="1">
    <citation type="journal article" date="2017" name="Nat. Microbiol.">
        <title>Global analysis of biosynthetic gene clusters reveals vast potential of secondary metabolite production in Penicillium species.</title>
        <authorList>
            <person name="Nielsen J.C."/>
            <person name="Grijseels S."/>
            <person name="Prigent S."/>
            <person name="Ji B."/>
            <person name="Dainat J."/>
            <person name="Nielsen K.F."/>
            <person name="Frisvad J.C."/>
            <person name="Workman M."/>
            <person name="Nielsen J."/>
        </authorList>
    </citation>
    <scope>NUCLEOTIDE SEQUENCE [LARGE SCALE GENOMIC DNA]</scope>
    <source>
        <strain evidence="17">IBT 31811</strain>
    </source>
</reference>
<proteinExistence type="inferred from homology"/>
<dbReference type="FunFam" id="3.40.50.970:FF:000019">
    <property type="entry name" value="Pyruvate decarboxylase isozyme"/>
    <property type="match status" value="1"/>
</dbReference>
<organism evidence="16 17">
    <name type="scientific">Penicillium antarcticum</name>
    <dbReference type="NCBI Taxonomy" id="416450"/>
    <lineage>
        <taxon>Eukaryota</taxon>
        <taxon>Fungi</taxon>
        <taxon>Dikarya</taxon>
        <taxon>Ascomycota</taxon>
        <taxon>Pezizomycotina</taxon>
        <taxon>Eurotiomycetes</taxon>
        <taxon>Eurotiomycetidae</taxon>
        <taxon>Eurotiales</taxon>
        <taxon>Aspergillaceae</taxon>
        <taxon>Penicillium</taxon>
    </lineage>
</organism>
<dbReference type="InterPro" id="IPR012110">
    <property type="entry name" value="PDC/IPDC-like"/>
</dbReference>
<feature type="domain" description="Thiamine pyrophosphate enzyme N-terminal TPP-binding" evidence="14">
    <location>
        <begin position="15"/>
        <end position="116"/>
    </location>
</feature>
<dbReference type="SUPFAM" id="SSF52467">
    <property type="entry name" value="DHS-like NAD/FAD-binding domain"/>
    <property type="match status" value="1"/>
</dbReference>
<feature type="domain" description="Thiamine pyrophosphate enzyme central" evidence="11">
    <location>
        <begin position="210"/>
        <end position="325"/>
    </location>
</feature>
<dbReference type="InterPro" id="IPR047213">
    <property type="entry name" value="TPP_PYR_PDC_IPDC-like"/>
</dbReference>
<dbReference type="Pfam" id="PF00205">
    <property type="entry name" value="TPP_enzyme_M"/>
    <property type="match status" value="1"/>
</dbReference>
<feature type="domain" description="AMP-dependent synthetase/ligase" evidence="12">
    <location>
        <begin position="637"/>
        <end position="1022"/>
    </location>
</feature>
<dbReference type="InterPro" id="IPR045851">
    <property type="entry name" value="AMP-bd_C_sf"/>
</dbReference>
<dbReference type="InterPro" id="IPR012001">
    <property type="entry name" value="Thiamin_PyroP_enz_TPP-bd_dom"/>
</dbReference>
<evidence type="ECO:0000313" key="17">
    <source>
        <dbReference type="Proteomes" id="UP000191672"/>
    </source>
</evidence>
<evidence type="ECO:0000256" key="6">
    <source>
        <dbReference type="ARBA" id="ARBA00022723"/>
    </source>
</evidence>
<dbReference type="Pfam" id="PF02775">
    <property type="entry name" value="TPP_enzyme_C"/>
    <property type="match status" value="1"/>
</dbReference>
<gene>
    <name evidence="16" type="ORF">PENANT_c001G03991</name>
</gene>
<feature type="domain" description="Thiamine pyrophosphate enzyme TPP-binding" evidence="13">
    <location>
        <begin position="470"/>
        <end position="587"/>
    </location>
</feature>
<dbReference type="FunFam" id="3.40.50.970:FF:000024">
    <property type="entry name" value="Pyruvate decarboxylase isozyme"/>
    <property type="match status" value="1"/>
</dbReference>
<dbReference type="Gene3D" id="3.40.50.970">
    <property type="match status" value="2"/>
</dbReference>
<dbReference type="GO" id="GO:0030976">
    <property type="term" value="F:thiamine pyrophosphate binding"/>
    <property type="evidence" value="ECO:0007669"/>
    <property type="project" value="InterPro"/>
</dbReference>
<dbReference type="Gene3D" id="3.40.50.12780">
    <property type="entry name" value="N-terminal domain of ligase-like"/>
    <property type="match status" value="1"/>
</dbReference>
<protein>
    <recommendedName>
        <fullName evidence="5">Pyruvate decarboxylase</fullName>
        <ecNumber evidence="4">4.1.1.1</ecNumber>
    </recommendedName>
</protein>
<dbReference type="Pfam" id="PF13193">
    <property type="entry name" value="AMP-binding_C"/>
    <property type="match status" value="1"/>
</dbReference>
<accession>A0A1V6QNN8</accession>
<evidence type="ECO:0000259" key="14">
    <source>
        <dbReference type="Pfam" id="PF02776"/>
    </source>
</evidence>
<comment type="catalytic activity">
    <reaction evidence="1">
        <text>a 2-oxocarboxylate + H(+) = an aldehyde + CO2</text>
        <dbReference type="Rhea" id="RHEA:11628"/>
        <dbReference type="ChEBI" id="CHEBI:15378"/>
        <dbReference type="ChEBI" id="CHEBI:16526"/>
        <dbReference type="ChEBI" id="CHEBI:17478"/>
        <dbReference type="ChEBI" id="CHEBI:35179"/>
        <dbReference type="EC" id="4.1.1.1"/>
    </reaction>
</comment>
<evidence type="ECO:0000259" key="15">
    <source>
        <dbReference type="Pfam" id="PF13193"/>
    </source>
</evidence>
<dbReference type="InterPro" id="IPR020845">
    <property type="entry name" value="AMP-binding_CS"/>
</dbReference>
<comment type="cofactor">
    <cofactor evidence="2">
        <name>thiamine diphosphate</name>
        <dbReference type="ChEBI" id="CHEBI:58937"/>
    </cofactor>
</comment>
<keyword evidence="8" id="KW-0460">Magnesium</keyword>
<dbReference type="InterPro" id="IPR011766">
    <property type="entry name" value="TPP_enzyme_TPP-bd"/>
</dbReference>
<dbReference type="CDD" id="cd02005">
    <property type="entry name" value="TPP_PDC_IPDC"/>
    <property type="match status" value="1"/>
</dbReference>
<dbReference type="InterPro" id="IPR047214">
    <property type="entry name" value="TPP_PDC_IPDC"/>
</dbReference>
<dbReference type="EMBL" id="MDYN01000001">
    <property type="protein sequence ID" value="OQD90843.1"/>
    <property type="molecule type" value="Genomic_DNA"/>
</dbReference>
<dbReference type="GO" id="GO:0005634">
    <property type="term" value="C:nucleus"/>
    <property type="evidence" value="ECO:0007669"/>
    <property type="project" value="TreeGrafter"/>
</dbReference>
<comment type="caution">
    <text evidence="16">The sequence shown here is derived from an EMBL/GenBank/DDBJ whole genome shotgun (WGS) entry which is preliminary data.</text>
</comment>
<dbReference type="GO" id="GO:0004737">
    <property type="term" value="F:pyruvate decarboxylase activity"/>
    <property type="evidence" value="ECO:0007669"/>
    <property type="project" value="UniProtKB-EC"/>
</dbReference>
<dbReference type="SUPFAM" id="SSF56801">
    <property type="entry name" value="Acetyl-CoA synthetase-like"/>
    <property type="match status" value="1"/>
</dbReference>
<dbReference type="Pfam" id="PF00501">
    <property type="entry name" value="AMP-binding"/>
    <property type="match status" value="1"/>
</dbReference>
<comment type="similarity">
    <text evidence="3">Belongs to the TPP enzyme family.</text>
</comment>
<keyword evidence="10" id="KW-0456">Lyase</keyword>
<dbReference type="InterPro" id="IPR025110">
    <property type="entry name" value="AMP-bd_C"/>
</dbReference>
<evidence type="ECO:0000256" key="7">
    <source>
        <dbReference type="ARBA" id="ARBA00022793"/>
    </source>
</evidence>
<evidence type="ECO:0000256" key="1">
    <source>
        <dbReference type="ARBA" id="ARBA00001041"/>
    </source>
</evidence>
<keyword evidence="17" id="KW-1185">Reference proteome</keyword>
<dbReference type="InterPro" id="IPR029035">
    <property type="entry name" value="DHS-like_NAD/FAD-binding_dom"/>
</dbReference>
<dbReference type="Pfam" id="PF02776">
    <property type="entry name" value="TPP_enzyme_N"/>
    <property type="match status" value="1"/>
</dbReference>
<dbReference type="Proteomes" id="UP000191672">
    <property type="component" value="Unassembled WGS sequence"/>
</dbReference>
<evidence type="ECO:0000259" key="12">
    <source>
        <dbReference type="Pfam" id="PF00501"/>
    </source>
</evidence>
<dbReference type="EC" id="4.1.1.1" evidence="4"/>
<dbReference type="CDD" id="cd07038">
    <property type="entry name" value="TPP_PYR_PDC_IPDC_like"/>
    <property type="match status" value="1"/>
</dbReference>
<dbReference type="GO" id="GO:0000949">
    <property type="term" value="P:aromatic amino acid family catabolic process to alcohol via Ehrlich pathway"/>
    <property type="evidence" value="ECO:0007669"/>
    <property type="project" value="TreeGrafter"/>
</dbReference>
<dbReference type="PANTHER" id="PTHR43452">
    <property type="entry name" value="PYRUVATE DECARBOXYLASE"/>
    <property type="match status" value="1"/>
</dbReference>
<evidence type="ECO:0000256" key="3">
    <source>
        <dbReference type="ARBA" id="ARBA00007812"/>
    </source>
</evidence>
<dbReference type="PROSITE" id="PS00455">
    <property type="entry name" value="AMP_BINDING"/>
    <property type="match status" value="1"/>
</dbReference>
<dbReference type="GO" id="GO:0000287">
    <property type="term" value="F:magnesium ion binding"/>
    <property type="evidence" value="ECO:0007669"/>
    <property type="project" value="InterPro"/>
</dbReference>
<evidence type="ECO:0000256" key="8">
    <source>
        <dbReference type="ARBA" id="ARBA00022842"/>
    </source>
</evidence>
<evidence type="ECO:0000256" key="5">
    <source>
        <dbReference type="ARBA" id="ARBA00014422"/>
    </source>
</evidence>